<proteinExistence type="predicted"/>
<keyword evidence="1" id="KW-0472">Membrane</keyword>
<dbReference type="RefSeq" id="WP_073627012.1">
    <property type="nucleotide sequence ID" value="NZ_FRXO01000002.1"/>
</dbReference>
<feature type="transmembrane region" description="Helical" evidence="1">
    <location>
        <begin position="104"/>
        <end position="121"/>
    </location>
</feature>
<feature type="transmembrane region" description="Helical" evidence="1">
    <location>
        <begin position="9"/>
        <end position="28"/>
    </location>
</feature>
<evidence type="ECO:0000256" key="1">
    <source>
        <dbReference type="SAM" id="Phobius"/>
    </source>
</evidence>
<dbReference type="InterPro" id="IPR025671">
    <property type="entry name" value="HXXEE"/>
</dbReference>
<sequence>MLDRLIGNWVYGGFLAGVLLLVLGPVLTAGWPESLAAAYLLLPVYMLHQYEEHDGDRFRRFANETIGHGVEVLSRGYVFLVNIPGVWGTIAVSLILAYAVHPGFTLIAVYLVLVNALAHIGQAIKMRRYNPGLITGIVLFLPAGVFALIATQRGGGGTLAMHVIGLAVAIAIHAGIVAHVRRRLHAHA</sequence>
<gene>
    <name evidence="2" type="ORF">SAMN02745172_01496</name>
</gene>
<organism evidence="2 3">
    <name type="scientific">Pseudoxanthobacter soli DSM 19599</name>
    <dbReference type="NCBI Taxonomy" id="1123029"/>
    <lineage>
        <taxon>Bacteria</taxon>
        <taxon>Pseudomonadati</taxon>
        <taxon>Pseudomonadota</taxon>
        <taxon>Alphaproteobacteria</taxon>
        <taxon>Hyphomicrobiales</taxon>
        <taxon>Segnochrobactraceae</taxon>
        <taxon>Pseudoxanthobacter</taxon>
    </lineage>
</organism>
<name>A0A1M7ZFN6_9HYPH</name>
<evidence type="ECO:0008006" key="4">
    <source>
        <dbReference type="Google" id="ProtNLM"/>
    </source>
</evidence>
<keyword evidence="1" id="KW-1133">Transmembrane helix</keyword>
<dbReference type="AlphaFoldDB" id="A0A1M7ZFN6"/>
<evidence type="ECO:0000313" key="2">
    <source>
        <dbReference type="EMBL" id="SHO63629.1"/>
    </source>
</evidence>
<accession>A0A1M7ZFN6</accession>
<dbReference type="STRING" id="1123029.SAMN02745172_01496"/>
<reference evidence="2 3" key="1">
    <citation type="submission" date="2016-12" db="EMBL/GenBank/DDBJ databases">
        <authorList>
            <person name="Song W.-J."/>
            <person name="Kurnit D.M."/>
        </authorList>
    </citation>
    <scope>NUCLEOTIDE SEQUENCE [LARGE SCALE GENOMIC DNA]</scope>
    <source>
        <strain evidence="2 3">DSM 19599</strain>
    </source>
</reference>
<feature type="transmembrane region" description="Helical" evidence="1">
    <location>
        <begin position="133"/>
        <end position="153"/>
    </location>
</feature>
<dbReference type="Proteomes" id="UP000186406">
    <property type="component" value="Unassembled WGS sequence"/>
</dbReference>
<dbReference type="Pfam" id="PF13787">
    <property type="entry name" value="HXXEE"/>
    <property type="match status" value="1"/>
</dbReference>
<dbReference type="OrthoDB" id="285799at2"/>
<feature type="transmembrane region" description="Helical" evidence="1">
    <location>
        <begin position="159"/>
        <end position="180"/>
    </location>
</feature>
<evidence type="ECO:0000313" key="3">
    <source>
        <dbReference type="Proteomes" id="UP000186406"/>
    </source>
</evidence>
<keyword evidence="3" id="KW-1185">Reference proteome</keyword>
<protein>
    <recommendedName>
        <fullName evidence="4">HXXEE domain-containing protein</fullName>
    </recommendedName>
</protein>
<keyword evidence="1" id="KW-0812">Transmembrane</keyword>
<dbReference type="EMBL" id="FRXO01000002">
    <property type="protein sequence ID" value="SHO63629.1"/>
    <property type="molecule type" value="Genomic_DNA"/>
</dbReference>